<dbReference type="PANTHER" id="PTHR34069:SF2">
    <property type="entry name" value="BETA-KETOACYL-[ACYL-CARRIER-PROTEIN] SYNTHASE III"/>
    <property type="match status" value="1"/>
</dbReference>
<evidence type="ECO:0000313" key="7">
    <source>
        <dbReference type="Proteomes" id="UP001220022"/>
    </source>
</evidence>
<dbReference type="EMBL" id="JARHTQ010000011">
    <property type="protein sequence ID" value="MDF2257761.1"/>
    <property type="molecule type" value="Genomic_DNA"/>
</dbReference>
<dbReference type="InterPro" id="IPR013751">
    <property type="entry name" value="ACP_syn_III_N"/>
</dbReference>
<sequence>MRWDDLYIAGTGVCLPPPISTATAVEQGWYAQEDAEEDELAAALVADERSAPEMAVAAGRQALERSGRAPSDVVLTLHANIYHQGQDFWTPASYVQRFTVGGNGLAIQIQQGSNGGMAALEMAAAYLASAPGRTAALVTTADKYCLPGFDRWNSDTGQVYSDGATAVLLSRRAGFARLRAMVSTSDPELEEVCRDTEGFSAVPHQDGKPLDLRGRKKRYVKDHGYEELLERLSDGARANVRRTLAAAESDLDGIARVVLPNLGRTLLEWEFLEPLGIPLERTVWEWGRHVSHLGPGDQFAGLDHLVVSGRVHPGDRVLLVGVGIGFNWTSAVVEIESVPAWSGTDRRPI</sequence>
<comment type="caution">
    <text evidence="6">The sequence shown here is derived from an EMBL/GenBank/DDBJ whole genome shotgun (WGS) entry which is preliminary data.</text>
</comment>
<dbReference type="RefSeq" id="WP_275816082.1">
    <property type="nucleotide sequence ID" value="NZ_BAAANM010000022.1"/>
</dbReference>
<evidence type="ECO:0000256" key="2">
    <source>
        <dbReference type="ARBA" id="ARBA00022679"/>
    </source>
</evidence>
<name>A0ABT5Z2G0_9ACTN</name>
<gene>
    <name evidence="6" type="ORF">P2L57_19210</name>
</gene>
<dbReference type="CDD" id="cd00827">
    <property type="entry name" value="init_cond_enzymes"/>
    <property type="match status" value="1"/>
</dbReference>
<dbReference type="InterPro" id="IPR013747">
    <property type="entry name" value="ACP_syn_III_C"/>
</dbReference>
<dbReference type="Proteomes" id="UP001220022">
    <property type="component" value="Unassembled WGS sequence"/>
</dbReference>
<dbReference type="InterPro" id="IPR016039">
    <property type="entry name" value="Thiolase-like"/>
</dbReference>
<dbReference type="Pfam" id="PF08545">
    <property type="entry name" value="ACP_syn_III"/>
    <property type="match status" value="1"/>
</dbReference>
<evidence type="ECO:0000256" key="3">
    <source>
        <dbReference type="ARBA" id="ARBA00023315"/>
    </source>
</evidence>
<feature type="domain" description="Beta-ketoacyl-[acyl-carrier-protein] synthase III N-terminal" evidence="5">
    <location>
        <begin position="109"/>
        <end position="174"/>
    </location>
</feature>
<feature type="domain" description="Beta-ketoacyl-[acyl-carrier-protein] synthase III C-terminal" evidence="4">
    <location>
        <begin position="244"/>
        <end position="335"/>
    </location>
</feature>
<protein>
    <submittedName>
        <fullName evidence="6">Ketoacyl-ACP synthase III family protein</fullName>
    </submittedName>
</protein>
<evidence type="ECO:0000313" key="6">
    <source>
        <dbReference type="EMBL" id="MDF2257761.1"/>
    </source>
</evidence>
<dbReference type="SUPFAM" id="SSF53901">
    <property type="entry name" value="Thiolase-like"/>
    <property type="match status" value="1"/>
</dbReference>
<keyword evidence="2" id="KW-0808">Transferase</keyword>
<dbReference type="Gene3D" id="3.40.47.10">
    <property type="match status" value="2"/>
</dbReference>
<evidence type="ECO:0000259" key="4">
    <source>
        <dbReference type="Pfam" id="PF08541"/>
    </source>
</evidence>
<evidence type="ECO:0000256" key="1">
    <source>
        <dbReference type="ARBA" id="ARBA00022490"/>
    </source>
</evidence>
<evidence type="ECO:0000259" key="5">
    <source>
        <dbReference type="Pfam" id="PF08545"/>
    </source>
</evidence>
<keyword evidence="1" id="KW-0963">Cytoplasm</keyword>
<keyword evidence="7" id="KW-1185">Reference proteome</keyword>
<proteinExistence type="predicted"/>
<organism evidence="6 7">
    <name type="scientific">Streptantibioticus ferralitis</name>
    <dbReference type="NCBI Taxonomy" id="236510"/>
    <lineage>
        <taxon>Bacteria</taxon>
        <taxon>Bacillati</taxon>
        <taxon>Actinomycetota</taxon>
        <taxon>Actinomycetes</taxon>
        <taxon>Kitasatosporales</taxon>
        <taxon>Streptomycetaceae</taxon>
        <taxon>Streptantibioticus</taxon>
    </lineage>
</organism>
<reference evidence="6 7" key="1">
    <citation type="submission" date="2023-03" db="EMBL/GenBank/DDBJ databases">
        <title>Draft genome sequence of type strain Streptomyces ferralitis JCM 14344.</title>
        <authorList>
            <person name="Klaysubun C."/>
            <person name="Duangmal K."/>
        </authorList>
    </citation>
    <scope>NUCLEOTIDE SEQUENCE [LARGE SCALE GENOMIC DNA]</scope>
    <source>
        <strain evidence="6 7">JCM 14344</strain>
    </source>
</reference>
<accession>A0ABT5Z2G0</accession>
<keyword evidence="3" id="KW-0012">Acyltransferase</keyword>
<dbReference type="Pfam" id="PF08541">
    <property type="entry name" value="ACP_syn_III_C"/>
    <property type="match status" value="1"/>
</dbReference>
<dbReference type="PANTHER" id="PTHR34069">
    <property type="entry name" value="3-OXOACYL-[ACYL-CARRIER-PROTEIN] SYNTHASE 3"/>
    <property type="match status" value="1"/>
</dbReference>